<evidence type="ECO:0008006" key="2">
    <source>
        <dbReference type="Google" id="ProtNLM"/>
    </source>
</evidence>
<name>A0A3B0WFT0_9ZZZZ</name>
<feature type="non-terminal residue" evidence="1">
    <location>
        <position position="766"/>
    </location>
</feature>
<organism evidence="1">
    <name type="scientific">hydrothermal vent metagenome</name>
    <dbReference type="NCBI Taxonomy" id="652676"/>
    <lineage>
        <taxon>unclassified sequences</taxon>
        <taxon>metagenomes</taxon>
        <taxon>ecological metagenomes</taxon>
    </lineage>
</organism>
<dbReference type="AlphaFoldDB" id="A0A3B0WFT0"/>
<reference evidence="1" key="1">
    <citation type="submission" date="2018-06" db="EMBL/GenBank/DDBJ databases">
        <authorList>
            <person name="Zhirakovskaya E."/>
        </authorList>
    </citation>
    <scope>NUCLEOTIDE SEQUENCE</scope>
</reference>
<dbReference type="EMBL" id="UOFB01000248">
    <property type="protein sequence ID" value="VAW48249.1"/>
    <property type="molecule type" value="Genomic_DNA"/>
</dbReference>
<proteinExistence type="predicted"/>
<protein>
    <recommendedName>
        <fullName evidence="2">DUF11 domain-containing protein</fullName>
    </recommendedName>
</protein>
<evidence type="ECO:0000313" key="1">
    <source>
        <dbReference type="EMBL" id="VAW48249.1"/>
    </source>
</evidence>
<sequence>MDKKKGIIKSLWVFLFLLFNAQAYAVTITISGSLYSDEGITPITSADQTVHLVIYGVSIGTDVIDSSGNYSITATITAENPYYLPLLVYVDNGSVKGTTVTQMDSVLSNTLTNFDIYASHLIIRQDGSSAPLDTGDMHNAKGSLSDPDILYTITWPDTYVVGTNSKLYIANGYIYEPAGDITTHHIQIEGTFNAGSNNIYVNGDWDFGTGTFNRDTSTVHFTGTNNQRVVSSGDPFYNLTLNNTGGVNNNILEQVGSLTVNNQLTVSNGKLNTTTNNYSITVAGHFDQSSPTGEVEANASTITVGGDFSADGTLDMSNYNNASLVLTGTGSLSYANLSSPWSNGFYNLTVGQSGNTTTQTSLRMAVRNVLTLGSGELASPTNYLYLNGNNPLVFDTNSTLSIYAINFFGANQTIPTLTNGYDSNVWLGRGNTAVTQTGPITLNSGQTLRIDGDNFIDRAVTYQTNGFDLNVGGFILLGSSSGGDTALKTFDMSGSMVTVKNDFEIRTGTNSLISTNSELILNGTAAQFVTTNGKAFDKLTITNPSVSGVTFNDGLTANTLTNTTPNSKLTFTSGETYTINSAVNLQGASGQPVTLEPTINGSRWNFVVNAGATKTLDHLAVSWSDASGTHSTQKPMNPSNSVRTGSNIDWFPTLLGVTKSSVLISDPINGTGSGKNHIPGAIVEYSIVVQNSGNYSADANTVTIYDVLDANVEFDVSTGVVFSDGSNSSNLALGAISYSHTSSPTSYTYTPTGAFDPNVAGIRIET</sequence>
<gene>
    <name evidence="1" type="ORF">MNBD_GAMMA04-1207</name>
</gene>
<accession>A0A3B0WFT0</accession>